<accession>A0AAV9Z3K7</accession>
<feature type="region of interest" description="Disordered" evidence="1">
    <location>
        <begin position="327"/>
        <end position="352"/>
    </location>
</feature>
<sequence>MTSRRNRIVGPPESSGTSQPESAFANRGRASSRDVSQLGFGRRAGAPASSTSTLVGAGADNRTPDVTVPVPPTARVTPAVSDRQPNAYILSVTILVAFLHTRHHVSFRACALILLVLNLLLRAVPGEILGKEKLPGSLQTVFSRLSISDRFKIYPTPPSKPNPPKPNTRTAASTASLLLNKTRDELLNPSDIPWDSIDTADVIRHLASKGFIPAENGRSISLPYLEDIAMILLRIGADASSVVTKNACRAVAMLLERWKRDEIIEDLADDVKKLLAKHPHEGHGAADRLCPVFQNKFQAANPEAKYPYFLDPDDPTTWVTHDDVSSEFATRRGPPTWQSAQAMRQPRGPGPAPEIAAHHKANFTRQHRRPATQVSIQDYMRPSTRLETRVDNIATTTDDDKVTDTAANDDNASATTEDLRREKVLSHRVNRGKINMEVTLSDLHADPPPAELDADTLSQRALSDDADERDIMDGPGLELPQGVDDHHVI</sequence>
<comment type="caution">
    <text evidence="2">The sequence shown here is derived from an EMBL/GenBank/DDBJ whole genome shotgun (WGS) entry which is preliminary data.</text>
</comment>
<feature type="region of interest" description="Disordered" evidence="1">
    <location>
        <begin position="441"/>
        <end position="489"/>
    </location>
</feature>
<evidence type="ECO:0000313" key="2">
    <source>
        <dbReference type="EMBL" id="KAK6969644.1"/>
    </source>
</evidence>
<protein>
    <submittedName>
        <fullName evidence="2">Uncharacterized protein</fullName>
    </submittedName>
</protein>
<dbReference type="AlphaFoldDB" id="A0AAV9Z3K7"/>
<gene>
    <name evidence="2" type="ORF">R3P38DRAFT_2814125</name>
</gene>
<dbReference type="EMBL" id="JAWWNJ010000218">
    <property type="protein sequence ID" value="KAK6969644.1"/>
    <property type="molecule type" value="Genomic_DNA"/>
</dbReference>
<reference evidence="2 3" key="1">
    <citation type="journal article" date="2024" name="J Genomics">
        <title>Draft genome sequencing and assembly of Favolaschia claudopus CIRM-BRFM 2984 isolated from oak limbs.</title>
        <authorList>
            <person name="Navarro D."/>
            <person name="Drula E."/>
            <person name="Chaduli D."/>
            <person name="Cazenave R."/>
            <person name="Ahrendt S."/>
            <person name="Wang J."/>
            <person name="Lipzen A."/>
            <person name="Daum C."/>
            <person name="Barry K."/>
            <person name="Grigoriev I.V."/>
            <person name="Favel A."/>
            <person name="Rosso M.N."/>
            <person name="Martin F."/>
        </authorList>
    </citation>
    <scope>NUCLEOTIDE SEQUENCE [LARGE SCALE GENOMIC DNA]</scope>
    <source>
        <strain evidence="2 3">CIRM-BRFM 2984</strain>
    </source>
</reference>
<organism evidence="2 3">
    <name type="scientific">Favolaschia claudopus</name>
    <dbReference type="NCBI Taxonomy" id="2862362"/>
    <lineage>
        <taxon>Eukaryota</taxon>
        <taxon>Fungi</taxon>
        <taxon>Dikarya</taxon>
        <taxon>Basidiomycota</taxon>
        <taxon>Agaricomycotina</taxon>
        <taxon>Agaricomycetes</taxon>
        <taxon>Agaricomycetidae</taxon>
        <taxon>Agaricales</taxon>
        <taxon>Marasmiineae</taxon>
        <taxon>Mycenaceae</taxon>
        <taxon>Favolaschia</taxon>
    </lineage>
</organism>
<evidence type="ECO:0000256" key="1">
    <source>
        <dbReference type="SAM" id="MobiDB-lite"/>
    </source>
</evidence>
<evidence type="ECO:0000313" key="3">
    <source>
        <dbReference type="Proteomes" id="UP001362999"/>
    </source>
</evidence>
<name>A0AAV9Z3K7_9AGAR</name>
<proteinExistence type="predicted"/>
<feature type="region of interest" description="Disordered" evidence="1">
    <location>
        <begin position="1"/>
        <end position="71"/>
    </location>
</feature>
<feature type="compositionally biased region" description="Low complexity" evidence="1">
    <location>
        <begin position="404"/>
        <end position="416"/>
    </location>
</feature>
<feature type="region of interest" description="Disordered" evidence="1">
    <location>
        <begin position="397"/>
        <end position="419"/>
    </location>
</feature>
<keyword evidence="3" id="KW-1185">Reference proteome</keyword>
<dbReference type="Proteomes" id="UP001362999">
    <property type="component" value="Unassembled WGS sequence"/>
</dbReference>